<dbReference type="CDD" id="cd14066">
    <property type="entry name" value="STKc_IRAK"/>
    <property type="match status" value="1"/>
</dbReference>
<dbReference type="InterPro" id="IPR008271">
    <property type="entry name" value="Ser/Thr_kinase_AS"/>
</dbReference>
<dbReference type="PROSITE" id="PS50011">
    <property type="entry name" value="PROTEIN_KINASE_DOM"/>
    <property type="match status" value="2"/>
</dbReference>
<dbReference type="PROSITE" id="PS00107">
    <property type="entry name" value="PROTEIN_KINASE_ATP"/>
    <property type="match status" value="1"/>
</dbReference>
<protein>
    <recommendedName>
        <fullName evidence="7">Protein kinase domain-containing protein</fullName>
    </recommendedName>
</protein>
<evidence type="ECO:0000259" key="7">
    <source>
        <dbReference type="PROSITE" id="PS50011"/>
    </source>
</evidence>
<dbReference type="InterPro" id="IPR011009">
    <property type="entry name" value="Kinase-like_dom_sf"/>
</dbReference>
<feature type="domain" description="Protein kinase" evidence="7">
    <location>
        <begin position="30"/>
        <end position="309"/>
    </location>
</feature>
<reference evidence="8" key="1">
    <citation type="submission" date="2023-04" db="EMBL/GenBank/DDBJ databases">
        <authorList>
            <person name="Vijverberg K."/>
            <person name="Xiong W."/>
            <person name="Schranz E."/>
        </authorList>
    </citation>
    <scope>NUCLEOTIDE SEQUENCE</scope>
</reference>
<dbReference type="GO" id="GO:0005524">
    <property type="term" value="F:ATP binding"/>
    <property type="evidence" value="ECO:0007669"/>
    <property type="project" value="UniProtKB-UniRule"/>
</dbReference>
<dbReference type="PANTHER" id="PTHR27003:SF408">
    <property type="entry name" value="PROTEIN KINASE DOMAIN-CONTAINING PROTEIN"/>
    <property type="match status" value="1"/>
</dbReference>
<evidence type="ECO:0000313" key="9">
    <source>
        <dbReference type="Proteomes" id="UP001177003"/>
    </source>
</evidence>
<evidence type="ECO:0000256" key="2">
    <source>
        <dbReference type="ARBA" id="ARBA00022679"/>
    </source>
</evidence>
<feature type="binding site" evidence="6">
    <location>
        <position position="61"/>
    </location>
    <ligand>
        <name>ATP</name>
        <dbReference type="ChEBI" id="CHEBI:30616"/>
    </ligand>
</feature>
<dbReference type="InterPro" id="IPR001245">
    <property type="entry name" value="Ser-Thr/Tyr_kinase_cat_dom"/>
</dbReference>
<dbReference type="GO" id="GO:0009506">
    <property type="term" value="C:plasmodesma"/>
    <property type="evidence" value="ECO:0007669"/>
    <property type="project" value="TreeGrafter"/>
</dbReference>
<dbReference type="Pfam" id="PF07714">
    <property type="entry name" value="PK_Tyr_Ser-Thr"/>
    <property type="match status" value="3"/>
</dbReference>
<sequence length="625" mass="69942">MDTGSSSSLELPQQFRQFTLSEIHSATQNFDESLVIGRGGFGMVYKGTITDGATDLVAAIKRLDSTSNQGAVEFRAEVEMLSKLRHCHLVSLIGYCNDGQEMILVYEYMSHGTLADHLHKFQSPLTWVRRLKICLGAARGLDHLHTGAGIKHGVIHRDVKSSNILLDDSWAAKISDFGLSKLGPINQPSTYVNTFVKGTFGYLDPVYFATGRLTRKSDVYAFGVVLFEVLSGKQAVDSNLDEEHWGLVNWAQEALKGGRLKQIVDHTITDRILPKCLKEFGWLANRCLHNNPKQRPTMSDVVVSLESVLSQQDKPNYTLHPPGMKIFGNKVPMFLSSFSGDKSVGSKRSLELYFDTIGGENRILRRFDFQTIVDATENFSDSNRISGWGCGSVYKGRLQNGQGVSIDRYNSDSKYQDYKNEVALLVKLEHENLLKLLGYSIKGTQVFLVYESALYASLECLINDVKCTVLDWNKRNKIILGVASVLLYLHQNNVIHDLGRQTGLIASKWITNTGRMGYIAPEVHQTGRLSTKADVYSFGVLILVTVTGYTIHNPRGNMTFERYVYAWTNWLEGPSSDIIDPRIHVDSSTITRVIHIGWLCVQEDPTNRPTMEEVVVSSRLSESPI</sequence>
<dbReference type="Gene3D" id="1.10.510.10">
    <property type="entry name" value="Transferase(Phosphotransferase) domain 1"/>
    <property type="match status" value="2"/>
</dbReference>
<dbReference type="GO" id="GO:0004714">
    <property type="term" value="F:transmembrane receptor protein tyrosine kinase activity"/>
    <property type="evidence" value="ECO:0007669"/>
    <property type="project" value="InterPro"/>
</dbReference>
<dbReference type="PROSITE" id="PS00108">
    <property type="entry name" value="PROTEIN_KINASE_ST"/>
    <property type="match status" value="1"/>
</dbReference>
<dbReference type="AlphaFoldDB" id="A0AA35Z792"/>
<dbReference type="FunFam" id="1.10.510.10:FF:000084">
    <property type="entry name" value="Wall-associated receptor kinase 2"/>
    <property type="match status" value="1"/>
</dbReference>
<dbReference type="InterPro" id="IPR017441">
    <property type="entry name" value="Protein_kinase_ATP_BS"/>
</dbReference>
<dbReference type="SUPFAM" id="SSF56112">
    <property type="entry name" value="Protein kinase-like (PK-like)"/>
    <property type="match status" value="2"/>
</dbReference>
<evidence type="ECO:0000313" key="8">
    <source>
        <dbReference type="EMBL" id="CAI9287175.1"/>
    </source>
</evidence>
<evidence type="ECO:0000256" key="6">
    <source>
        <dbReference type="PROSITE-ProRule" id="PRU10141"/>
    </source>
</evidence>
<keyword evidence="5 6" id="KW-0067">ATP-binding</keyword>
<dbReference type="FunFam" id="3.30.200.20:FF:000039">
    <property type="entry name" value="receptor-like protein kinase FERONIA"/>
    <property type="match status" value="1"/>
</dbReference>
<name>A0AA35Z792_LACSI</name>
<gene>
    <name evidence="8" type="ORF">LSALG_LOCUS26553</name>
</gene>
<dbReference type="EMBL" id="OX465081">
    <property type="protein sequence ID" value="CAI9287175.1"/>
    <property type="molecule type" value="Genomic_DNA"/>
</dbReference>
<keyword evidence="2" id="KW-0808">Transferase</keyword>
<dbReference type="InterPro" id="IPR045272">
    <property type="entry name" value="ANXUR1/2-like"/>
</dbReference>
<accession>A0AA35Z792</accession>
<proteinExistence type="predicted"/>
<dbReference type="GO" id="GO:0004674">
    <property type="term" value="F:protein serine/threonine kinase activity"/>
    <property type="evidence" value="ECO:0007669"/>
    <property type="project" value="UniProtKB-KW"/>
</dbReference>
<keyword evidence="9" id="KW-1185">Reference proteome</keyword>
<evidence type="ECO:0000256" key="5">
    <source>
        <dbReference type="ARBA" id="ARBA00022840"/>
    </source>
</evidence>
<dbReference type="Gene3D" id="3.30.200.20">
    <property type="entry name" value="Phosphorylase Kinase, domain 1"/>
    <property type="match status" value="2"/>
</dbReference>
<feature type="domain" description="Protein kinase" evidence="7">
    <location>
        <begin position="379"/>
        <end position="620"/>
    </location>
</feature>
<keyword evidence="4" id="KW-0418">Kinase</keyword>
<evidence type="ECO:0000256" key="1">
    <source>
        <dbReference type="ARBA" id="ARBA00022527"/>
    </source>
</evidence>
<keyword evidence="1" id="KW-0723">Serine/threonine-protein kinase</keyword>
<dbReference type="Proteomes" id="UP001177003">
    <property type="component" value="Chromosome 5"/>
</dbReference>
<organism evidence="8 9">
    <name type="scientific">Lactuca saligna</name>
    <name type="common">Willowleaf lettuce</name>
    <dbReference type="NCBI Taxonomy" id="75948"/>
    <lineage>
        <taxon>Eukaryota</taxon>
        <taxon>Viridiplantae</taxon>
        <taxon>Streptophyta</taxon>
        <taxon>Embryophyta</taxon>
        <taxon>Tracheophyta</taxon>
        <taxon>Spermatophyta</taxon>
        <taxon>Magnoliopsida</taxon>
        <taxon>eudicotyledons</taxon>
        <taxon>Gunneridae</taxon>
        <taxon>Pentapetalae</taxon>
        <taxon>asterids</taxon>
        <taxon>campanulids</taxon>
        <taxon>Asterales</taxon>
        <taxon>Asteraceae</taxon>
        <taxon>Cichorioideae</taxon>
        <taxon>Cichorieae</taxon>
        <taxon>Lactucinae</taxon>
        <taxon>Lactuca</taxon>
    </lineage>
</organism>
<dbReference type="PANTHER" id="PTHR27003">
    <property type="entry name" value="OS07G0166700 PROTEIN"/>
    <property type="match status" value="1"/>
</dbReference>
<evidence type="ECO:0000256" key="4">
    <source>
        <dbReference type="ARBA" id="ARBA00022777"/>
    </source>
</evidence>
<dbReference type="InterPro" id="IPR000719">
    <property type="entry name" value="Prot_kinase_dom"/>
</dbReference>
<keyword evidence="3 6" id="KW-0547">Nucleotide-binding</keyword>
<dbReference type="SMART" id="SM00220">
    <property type="entry name" value="S_TKc"/>
    <property type="match status" value="1"/>
</dbReference>
<evidence type="ECO:0000256" key="3">
    <source>
        <dbReference type="ARBA" id="ARBA00022741"/>
    </source>
</evidence>
<dbReference type="GO" id="GO:0005886">
    <property type="term" value="C:plasma membrane"/>
    <property type="evidence" value="ECO:0007669"/>
    <property type="project" value="TreeGrafter"/>
</dbReference>